<feature type="compositionally biased region" description="Low complexity" evidence="1">
    <location>
        <begin position="196"/>
        <end position="205"/>
    </location>
</feature>
<name>A0AA39Q1D7_9AGAR</name>
<dbReference type="EMBL" id="JAUEPU010000027">
    <property type="protein sequence ID" value="KAK0493013.1"/>
    <property type="molecule type" value="Genomic_DNA"/>
</dbReference>
<organism evidence="2 3">
    <name type="scientific">Armillaria luteobubalina</name>
    <dbReference type="NCBI Taxonomy" id="153913"/>
    <lineage>
        <taxon>Eukaryota</taxon>
        <taxon>Fungi</taxon>
        <taxon>Dikarya</taxon>
        <taxon>Basidiomycota</taxon>
        <taxon>Agaricomycotina</taxon>
        <taxon>Agaricomycetes</taxon>
        <taxon>Agaricomycetidae</taxon>
        <taxon>Agaricales</taxon>
        <taxon>Marasmiineae</taxon>
        <taxon>Physalacriaceae</taxon>
        <taxon>Armillaria</taxon>
    </lineage>
</organism>
<protein>
    <submittedName>
        <fullName evidence="2">Uncharacterized protein</fullName>
    </submittedName>
</protein>
<sequence length="305" mass="34334">MALDLDKELKPHLLHIQPFLRREPMTEDMETTLYHVITQAHPTMMRLRLHLFWDPDQPSASYIRDVLKTFSIFANHIEAPYYHADWALWRLEQEEFFVANLLEPWTSPPPTEVLQEDDSDDTIVLSRNNSNQVPSTQGATGTPAPVEGPPSTWDEAADARLFSPPRVRRQRPLPGKRPNPSDLESEAPPAKKTRGSKSVSRHSSSIQHPLSSPYNVSDRSPSPGSSSLYNPDSDDVDPYFESNDEWFGRPSPPCVASLGHSSPPLEQVGTVDDEELESAADAAQEKKEEEEEDSSSEWEYSSDSE</sequence>
<evidence type="ECO:0000256" key="1">
    <source>
        <dbReference type="SAM" id="MobiDB-lite"/>
    </source>
</evidence>
<feature type="compositionally biased region" description="Acidic residues" evidence="1">
    <location>
        <begin position="288"/>
        <end position="305"/>
    </location>
</feature>
<evidence type="ECO:0000313" key="3">
    <source>
        <dbReference type="Proteomes" id="UP001175228"/>
    </source>
</evidence>
<comment type="caution">
    <text evidence="2">The sequence shown here is derived from an EMBL/GenBank/DDBJ whole genome shotgun (WGS) entry which is preliminary data.</text>
</comment>
<reference evidence="2" key="1">
    <citation type="submission" date="2023-06" db="EMBL/GenBank/DDBJ databases">
        <authorList>
            <consortium name="Lawrence Berkeley National Laboratory"/>
            <person name="Ahrendt S."/>
            <person name="Sahu N."/>
            <person name="Indic B."/>
            <person name="Wong-Bajracharya J."/>
            <person name="Merenyi Z."/>
            <person name="Ke H.-M."/>
            <person name="Monk M."/>
            <person name="Kocsube S."/>
            <person name="Drula E."/>
            <person name="Lipzen A."/>
            <person name="Balint B."/>
            <person name="Henrissat B."/>
            <person name="Andreopoulos B."/>
            <person name="Martin F.M."/>
            <person name="Harder C.B."/>
            <person name="Rigling D."/>
            <person name="Ford K.L."/>
            <person name="Foster G.D."/>
            <person name="Pangilinan J."/>
            <person name="Papanicolaou A."/>
            <person name="Barry K."/>
            <person name="LaButti K."/>
            <person name="Viragh M."/>
            <person name="Koriabine M."/>
            <person name="Yan M."/>
            <person name="Riley R."/>
            <person name="Champramary S."/>
            <person name="Plett K.L."/>
            <person name="Tsai I.J."/>
            <person name="Slot J."/>
            <person name="Sipos G."/>
            <person name="Plett J."/>
            <person name="Nagy L.G."/>
            <person name="Grigoriev I.V."/>
        </authorList>
    </citation>
    <scope>NUCLEOTIDE SEQUENCE</scope>
    <source>
        <strain evidence="2">HWK02</strain>
    </source>
</reference>
<feature type="region of interest" description="Disordered" evidence="1">
    <location>
        <begin position="125"/>
        <end position="305"/>
    </location>
</feature>
<dbReference type="AlphaFoldDB" id="A0AA39Q1D7"/>
<accession>A0AA39Q1D7</accession>
<evidence type="ECO:0000313" key="2">
    <source>
        <dbReference type="EMBL" id="KAK0493013.1"/>
    </source>
</evidence>
<feature type="compositionally biased region" description="Polar residues" evidence="1">
    <location>
        <begin position="125"/>
        <end position="140"/>
    </location>
</feature>
<keyword evidence="3" id="KW-1185">Reference proteome</keyword>
<feature type="compositionally biased region" description="Polar residues" evidence="1">
    <location>
        <begin position="206"/>
        <end position="215"/>
    </location>
</feature>
<gene>
    <name evidence="2" type="ORF">EDD18DRAFT_1108606</name>
</gene>
<proteinExistence type="predicted"/>
<feature type="compositionally biased region" description="Acidic residues" evidence="1">
    <location>
        <begin position="232"/>
        <end position="244"/>
    </location>
</feature>
<feature type="compositionally biased region" description="Low complexity" evidence="1">
    <location>
        <begin position="217"/>
        <end position="227"/>
    </location>
</feature>
<dbReference type="Proteomes" id="UP001175228">
    <property type="component" value="Unassembled WGS sequence"/>
</dbReference>